<dbReference type="GO" id="GO:0016020">
    <property type="term" value="C:membrane"/>
    <property type="evidence" value="ECO:0007669"/>
    <property type="project" value="InterPro"/>
</dbReference>
<dbReference type="eggNOG" id="COG0697">
    <property type="taxonomic scope" value="Bacteria"/>
</dbReference>
<comment type="similarity">
    <text evidence="1">Belongs to the GerABKA family.</text>
</comment>
<comment type="caution">
    <text evidence="3">The sequence shown here is derived from an EMBL/GenBank/DDBJ whole genome shotgun (WGS) entry which is preliminary data.</text>
</comment>
<organism evidence="3 4">
    <name type="scientific">Haloplasma contractile SSD-17B</name>
    <dbReference type="NCBI Taxonomy" id="1033810"/>
    <lineage>
        <taxon>Bacteria</taxon>
        <taxon>Bacillati</taxon>
        <taxon>Mycoplasmatota</taxon>
        <taxon>Mollicutes</taxon>
        <taxon>Haloplasmatales</taxon>
        <taxon>Haloplasmataceae</taxon>
        <taxon>Haloplasma</taxon>
    </lineage>
</organism>
<dbReference type="AlphaFoldDB" id="U2FF80"/>
<gene>
    <name evidence="3" type="ORF">HLPCO_002482</name>
</gene>
<evidence type="ECO:0000313" key="3">
    <source>
        <dbReference type="EMBL" id="ERJ11570.1"/>
    </source>
</evidence>
<sequence length="226" mass="25998">MNKIKEMVSKIQQNIKNTNKSVPLYKSLHKNMDYIKKTINCDDLLGRDFTVGEKKQYKMAIFVIDGLTNGDYVYENILKTLTLEIRETTLDASIRTVKDFYNVIVEHVHFLIDTSEENTFDGLFDELLVGNTVLLFDGLDQALIIETRGWKDRGVTEPTAQTVVRGPKDSFNETLRTNTMLVRRRIKDKNLVVVNQKIGERTKTDVDIMYLNGVADDDIVEEVKKD</sequence>
<proteinExistence type="inferred from homology"/>
<dbReference type="GO" id="GO:0009847">
    <property type="term" value="P:spore germination"/>
    <property type="evidence" value="ECO:0007669"/>
    <property type="project" value="InterPro"/>
</dbReference>
<dbReference type="Pfam" id="PF03323">
    <property type="entry name" value="GerA"/>
    <property type="match status" value="1"/>
</dbReference>
<evidence type="ECO:0000313" key="4">
    <source>
        <dbReference type="Proteomes" id="UP000005707"/>
    </source>
</evidence>
<reference evidence="3 4" key="2">
    <citation type="journal article" date="2013" name="PLoS ONE">
        <title>INDIGO - INtegrated Data Warehouse of MIcrobial GenOmes with Examples from the Red Sea Extremophiles.</title>
        <authorList>
            <person name="Alam I."/>
            <person name="Antunes A."/>
            <person name="Kamau A.A."/>
            <person name="Ba Alawi W."/>
            <person name="Kalkatawi M."/>
            <person name="Stingl U."/>
            <person name="Bajic V.B."/>
        </authorList>
    </citation>
    <scope>NUCLEOTIDE SEQUENCE [LARGE SCALE GENOMIC DNA]</scope>
    <source>
        <strain evidence="3 4">SSD-17B</strain>
    </source>
</reference>
<keyword evidence="2" id="KW-0472">Membrane</keyword>
<name>U2FF80_9MOLU</name>
<accession>U2FF80</accession>
<dbReference type="Proteomes" id="UP000005707">
    <property type="component" value="Unassembled WGS sequence"/>
</dbReference>
<dbReference type="PANTHER" id="PTHR22550:SF5">
    <property type="entry name" value="LEUCINE ZIPPER PROTEIN 4"/>
    <property type="match status" value="1"/>
</dbReference>
<dbReference type="InterPro" id="IPR050768">
    <property type="entry name" value="UPF0353/GerABKA_families"/>
</dbReference>
<keyword evidence="4" id="KW-1185">Reference proteome</keyword>
<dbReference type="InParanoid" id="U2FF80"/>
<dbReference type="InterPro" id="IPR004995">
    <property type="entry name" value="Spore_Ger"/>
</dbReference>
<dbReference type="PANTHER" id="PTHR22550">
    <property type="entry name" value="SPORE GERMINATION PROTEIN"/>
    <property type="match status" value="1"/>
</dbReference>
<evidence type="ECO:0000256" key="1">
    <source>
        <dbReference type="ARBA" id="ARBA00005278"/>
    </source>
</evidence>
<evidence type="ECO:0000256" key="2">
    <source>
        <dbReference type="ARBA" id="ARBA00023136"/>
    </source>
</evidence>
<protein>
    <submittedName>
        <fullName evidence="3">GerA spore germination protein</fullName>
    </submittedName>
</protein>
<reference evidence="3 4" key="1">
    <citation type="journal article" date="2011" name="J. Bacteriol.">
        <title>Genome sequence of Haloplasma contractile, an unusual contractile bacterium from a deep-sea anoxic brine lake.</title>
        <authorList>
            <person name="Antunes A."/>
            <person name="Alam I."/>
            <person name="El Dorry H."/>
            <person name="Siam R."/>
            <person name="Robertson A."/>
            <person name="Bajic V.B."/>
            <person name="Stingl U."/>
        </authorList>
    </citation>
    <scope>NUCLEOTIDE SEQUENCE [LARGE SCALE GENOMIC DNA]</scope>
    <source>
        <strain evidence="3 4">SSD-17B</strain>
    </source>
</reference>
<dbReference type="EMBL" id="AFNU02000010">
    <property type="protein sequence ID" value="ERJ11570.1"/>
    <property type="molecule type" value="Genomic_DNA"/>
</dbReference>
<dbReference type="STRING" id="1033810.HLPCO_002482"/>